<evidence type="ECO:0000256" key="1">
    <source>
        <dbReference type="SAM" id="SignalP"/>
    </source>
</evidence>
<reference evidence="3 4" key="1">
    <citation type="submission" date="2015-02" db="EMBL/GenBank/DDBJ databases">
        <title>Whole genome shotgun sequencing of cultured foodborne pathogen.</title>
        <authorList>
            <person name="Timme R."/>
            <person name="Allard M.W."/>
            <person name="Strain E."/>
            <person name="Evans P.S."/>
            <person name="Brown E."/>
        </authorList>
    </citation>
    <scope>NUCLEOTIDE SEQUENCE [LARGE SCALE GENOMIC DNA]</scope>
    <source>
        <strain evidence="3 4">GCSL-TSO-24</strain>
    </source>
</reference>
<name>A0A0D8L692_MORMO</name>
<dbReference type="AlphaFoldDB" id="A0A0D8L692"/>
<evidence type="ECO:0000259" key="2">
    <source>
        <dbReference type="Pfam" id="PF11412"/>
    </source>
</evidence>
<dbReference type="Pfam" id="PF11412">
    <property type="entry name" value="DsbD_N"/>
    <property type="match status" value="1"/>
</dbReference>
<dbReference type="InterPro" id="IPR028250">
    <property type="entry name" value="DsbDN"/>
</dbReference>
<feature type="domain" description="Thiol:disulfide interchange protein DsbD N-terminal" evidence="2">
    <location>
        <begin position="40"/>
        <end position="100"/>
    </location>
</feature>
<keyword evidence="1" id="KW-0732">Signal</keyword>
<evidence type="ECO:0000313" key="4">
    <source>
        <dbReference type="Proteomes" id="UP000032582"/>
    </source>
</evidence>
<dbReference type="Proteomes" id="UP000032582">
    <property type="component" value="Unassembled WGS sequence"/>
</dbReference>
<protein>
    <recommendedName>
        <fullName evidence="2">Thiol:disulfide interchange protein DsbD N-terminal domain-containing protein</fullName>
    </recommendedName>
</protein>
<organism evidence="3 4">
    <name type="scientific">Morganella morganii</name>
    <name type="common">Proteus morganii</name>
    <dbReference type="NCBI Taxonomy" id="582"/>
    <lineage>
        <taxon>Bacteria</taxon>
        <taxon>Pseudomonadati</taxon>
        <taxon>Pseudomonadota</taxon>
        <taxon>Gammaproteobacteria</taxon>
        <taxon>Enterobacterales</taxon>
        <taxon>Morganellaceae</taxon>
        <taxon>Morganella</taxon>
    </lineage>
</organism>
<sequence>MRSVLTAFVLFLFTLTTVHAADTGWIEMPHNDHARVRVTSDQWKDGKLRLLLAVELQPGWKTYWQSPGEGGVAPELTWQETSADTQWFWPAPQRFDVAGLSTQG</sequence>
<gene>
    <name evidence="3" type="ORF">UA45_13700</name>
</gene>
<evidence type="ECO:0000313" key="3">
    <source>
        <dbReference type="EMBL" id="KJF77279.1"/>
    </source>
</evidence>
<feature type="chain" id="PRO_5002332510" description="Thiol:disulfide interchange protein DsbD N-terminal domain-containing protein" evidence="1">
    <location>
        <begin position="21"/>
        <end position="104"/>
    </location>
</feature>
<feature type="non-terminal residue" evidence="3">
    <location>
        <position position="104"/>
    </location>
</feature>
<dbReference type="EMBL" id="JZSH01000168">
    <property type="protein sequence ID" value="KJF77279.1"/>
    <property type="molecule type" value="Genomic_DNA"/>
</dbReference>
<feature type="signal peptide" evidence="1">
    <location>
        <begin position="1"/>
        <end position="20"/>
    </location>
</feature>
<comment type="caution">
    <text evidence="3">The sequence shown here is derived from an EMBL/GenBank/DDBJ whole genome shotgun (WGS) entry which is preliminary data.</text>
</comment>
<accession>A0A0D8L692</accession>
<proteinExistence type="predicted"/>